<keyword evidence="1" id="KW-0812">Transmembrane</keyword>
<proteinExistence type="predicted"/>
<keyword evidence="1" id="KW-0472">Membrane</keyword>
<keyword evidence="1" id="KW-1133">Transmembrane helix</keyword>
<comment type="caution">
    <text evidence="2">The sequence shown here is derived from an EMBL/GenBank/DDBJ whole genome shotgun (WGS) entry which is preliminary data.</text>
</comment>
<dbReference type="EMBL" id="LILC01000037">
    <property type="protein sequence ID" value="KOO37229.1"/>
    <property type="molecule type" value="Genomic_DNA"/>
</dbReference>
<dbReference type="AlphaFoldDB" id="A0A0M0KEK1"/>
<dbReference type="STRING" id="284581.AMD01_22400"/>
<feature type="transmembrane region" description="Helical" evidence="1">
    <location>
        <begin position="32"/>
        <end position="51"/>
    </location>
</feature>
<accession>A0A0M0KEK1</accession>
<feature type="transmembrane region" description="Helical" evidence="1">
    <location>
        <begin position="7"/>
        <end position="26"/>
    </location>
</feature>
<protein>
    <submittedName>
        <fullName evidence="2">Uncharacterized protein</fullName>
    </submittedName>
</protein>
<name>A0A0M0KEK1_9BACI</name>
<keyword evidence="3" id="KW-1185">Reference proteome</keyword>
<gene>
    <name evidence="2" type="ORF">AMD01_22400</name>
</gene>
<organism evidence="2 3">
    <name type="scientific">Priestia koreensis</name>
    <dbReference type="NCBI Taxonomy" id="284581"/>
    <lineage>
        <taxon>Bacteria</taxon>
        <taxon>Bacillati</taxon>
        <taxon>Bacillota</taxon>
        <taxon>Bacilli</taxon>
        <taxon>Bacillales</taxon>
        <taxon>Bacillaceae</taxon>
        <taxon>Priestia</taxon>
    </lineage>
</organism>
<dbReference type="PATRIC" id="fig|284581.3.peg.3333"/>
<dbReference type="Proteomes" id="UP000037558">
    <property type="component" value="Unassembled WGS sequence"/>
</dbReference>
<reference evidence="3" key="1">
    <citation type="submission" date="2015-08" db="EMBL/GenBank/DDBJ databases">
        <title>Fjat-14210 dsm16467.</title>
        <authorList>
            <person name="Liu B."/>
            <person name="Wang J."/>
            <person name="Zhu Y."/>
            <person name="Liu G."/>
            <person name="Chen Q."/>
            <person name="Chen Z."/>
            <person name="Lan J."/>
            <person name="Che J."/>
            <person name="Ge C."/>
            <person name="Shi H."/>
            <person name="Pan Z."/>
            <person name="Liu X."/>
        </authorList>
    </citation>
    <scope>NUCLEOTIDE SEQUENCE [LARGE SCALE GENOMIC DNA]</scope>
    <source>
        <strain evidence="3">DSM 16467</strain>
    </source>
</reference>
<dbReference type="RefSeq" id="WP_053403663.1">
    <property type="nucleotide sequence ID" value="NZ_CP061868.1"/>
</dbReference>
<evidence type="ECO:0000313" key="2">
    <source>
        <dbReference type="EMBL" id="KOO37229.1"/>
    </source>
</evidence>
<evidence type="ECO:0000313" key="3">
    <source>
        <dbReference type="Proteomes" id="UP000037558"/>
    </source>
</evidence>
<evidence type="ECO:0000256" key="1">
    <source>
        <dbReference type="SAM" id="Phobius"/>
    </source>
</evidence>
<sequence>MQKFGEKAYLLIMVTVLLSIGINLFIDSYTVHIVLNSITIVIVIVLAIFVYRYDREQKRK</sequence>